<evidence type="ECO:0000256" key="1">
    <source>
        <dbReference type="ARBA" id="ARBA00004123"/>
    </source>
</evidence>
<dbReference type="PANTHER" id="PTHR14401">
    <property type="entry name" value="CENTROMERE PROTEIN K"/>
    <property type="match status" value="1"/>
</dbReference>
<comment type="similarity">
    <text evidence="3">Belongs to the CENP-K/MCM22 family.</text>
</comment>
<gene>
    <name evidence="9" type="ORF">BCV71DRAFT_241777</name>
</gene>
<organism evidence="9 10">
    <name type="scientific">Rhizopus microsporus</name>
    <dbReference type="NCBI Taxonomy" id="58291"/>
    <lineage>
        <taxon>Eukaryota</taxon>
        <taxon>Fungi</taxon>
        <taxon>Fungi incertae sedis</taxon>
        <taxon>Mucoromycota</taxon>
        <taxon>Mucoromycotina</taxon>
        <taxon>Mucoromycetes</taxon>
        <taxon>Mucorales</taxon>
        <taxon>Mucorineae</taxon>
        <taxon>Rhizopodaceae</taxon>
        <taxon>Rhizopus</taxon>
    </lineage>
</organism>
<dbReference type="InterPro" id="IPR020993">
    <property type="entry name" value="Centromere_CenpK"/>
</dbReference>
<evidence type="ECO:0000256" key="3">
    <source>
        <dbReference type="ARBA" id="ARBA00005795"/>
    </source>
</evidence>
<evidence type="ECO:0000256" key="7">
    <source>
        <dbReference type="ARBA" id="ARBA00023328"/>
    </source>
</evidence>
<keyword evidence="5 8" id="KW-0175">Coiled coil</keyword>
<keyword evidence="7" id="KW-0137">Centromere</keyword>
<keyword evidence="6" id="KW-0539">Nucleus</keyword>
<evidence type="ECO:0000313" key="9">
    <source>
        <dbReference type="EMBL" id="ORE21201.1"/>
    </source>
</evidence>
<evidence type="ECO:0000256" key="6">
    <source>
        <dbReference type="ARBA" id="ARBA00023242"/>
    </source>
</evidence>
<accession>A0A1X0SAF9</accession>
<dbReference type="Proteomes" id="UP000242381">
    <property type="component" value="Unassembled WGS sequence"/>
</dbReference>
<reference evidence="9 10" key="1">
    <citation type="journal article" date="2016" name="Proc. Natl. Acad. Sci. U.S.A.">
        <title>Lipid metabolic changes in an early divergent fungus govern the establishment of a mutualistic symbiosis with endobacteria.</title>
        <authorList>
            <person name="Lastovetsky O.A."/>
            <person name="Gaspar M.L."/>
            <person name="Mondo S.J."/>
            <person name="LaButti K.M."/>
            <person name="Sandor L."/>
            <person name="Grigoriev I.V."/>
            <person name="Henry S.A."/>
            <person name="Pawlowska T.E."/>
        </authorList>
    </citation>
    <scope>NUCLEOTIDE SEQUENCE [LARGE SCALE GENOMIC DNA]</scope>
    <source>
        <strain evidence="9 10">ATCC 11559</strain>
    </source>
</reference>
<evidence type="ECO:0000256" key="2">
    <source>
        <dbReference type="ARBA" id="ARBA00004584"/>
    </source>
</evidence>
<dbReference type="PANTHER" id="PTHR14401:SF6">
    <property type="entry name" value="CENTROMERE PROTEIN K"/>
    <property type="match status" value="1"/>
</dbReference>
<dbReference type="GO" id="GO:0000070">
    <property type="term" value="P:mitotic sister chromatid segregation"/>
    <property type="evidence" value="ECO:0007669"/>
    <property type="project" value="TreeGrafter"/>
</dbReference>
<dbReference type="OMA" id="QNEIILC"/>
<sequence>MSFVNQLETLISKATDEYDKIAKSEPKVKSSEDGTSRGDILDEIIKQQQAEKKKLWNKLYKLEKTRVNRKRHVVFQGQPSDANKKKLMTLIYESKELEKEVKKQDSNLQNIPNADDNILEIQFREQLDREVEQYEQAIQFLKAESEKVKINLAEEKKALVECQEVYKSLKARRETLMETNPEVIESKMQEHMTVVQSLLKKDTRDLVQFLDEFYPPHPIDENNPLGDDCDLKKILEQLMNLSYTNPDDPYVTLVPGTYWKPYIETLAKAGIIRHHPEDANQVCLEDFKM</sequence>
<feature type="coiled-coil region" evidence="8">
    <location>
        <begin position="124"/>
        <end position="179"/>
    </location>
</feature>
<dbReference type="EMBL" id="KV921282">
    <property type="protein sequence ID" value="ORE21201.1"/>
    <property type="molecule type" value="Genomic_DNA"/>
</dbReference>
<evidence type="ECO:0000256" key="5">
    <source>
        <dbReference type="ARBA" id="ARBA00023054"/>
    </source>
</evidence>
<evidence type="ECO:0008006" key="11">
    <source>
        <dbReference type="Google" id="ProtNLM"/>
    </source>
</evidence>
<dbReference type="GO" id="GO:0005634">
    <property type="term" value="C:nucleus"/>
    <property type="evidence" value="ECO:0007669"/>
    <property type="project" value="UniProtKB-SubCell"/>
</dbReference>
<dbReference type="Pfam" id="PF11802">
    <property type="entry name" value="CENP-K"/>
    <property type="match status" value="1"/>
</dbReference>
<evidence type="ECO:0000256" key="4">
    <source>
        <dbReference type="ARBA" id="ARBA00022454"/>
    </source>
</evidence>
<evidence type="ECO:0000256" key="8">
    <source>
        <dbReference type="SAM" id="Coils"/>
    </source>
</evidence>
<evidence type="ECO:0000313" key="10">
    <source>
        <dbReference type="Proteomes" id="UP000242381"/>
    </source>
</evidence>
<comment type="subcellular location">
    <subcellularLocation>
        <location evidence="2">Chromosome</location>
        <location evidence="2">Centromere</location>
    </subcellularLocation>
    <subcellularLocation>
        <location evidence="1">Nucleus</location>
    </subcellularLocation>
</comment>
<dbReference type="VEuPathDB" id="FungiDB:BCV72DRAFT_246686"/>
<dbReference type="AlphaFoldDB" id="A0A1X0SAF9"/>
<name>A0A1X0SAF9_RHIZD</name>
<dbReference type="GO" id="GO:0051382">
    <property type="term" value="P:kinetochore assembly"/>
    <property type="evidence" value="ECO:0007669"/>
    <property type="project" value="InterPro"/>
</dbReference>
<proteinExistence type="inferred from homology"/>
<dbReference type="GO" id="GO:0000775">
    <property type="term" value="C:chromosome, centromeric region"/>
    <property type="evidence" value="ECO:0007669"/>
    <property type="project" value="UniProtKB-SubCell"/>
</dbReference>
<keyword evidence="4" id="KW-0158">Chromosome</keyword>
<protein>
    <recommendedName>
        <fullName evidence="11">Centromere protein K</fullName>
    </recommendedName>
</protein>